<dbReference type="EMBL" id="JAWHQM010000038">
    <property type="protein sequence ID" value="KAK5634102.1"/>
    <property type="molecule type" value="Genomic_DNA"/>
</dbReference>
<dbReference type="Proteomes" id="UP001305414">
    <property type="component" value="Unassembled WGS sequence"/>
</dbReference>
<dbReference type="Gene3D" id="3.40.50.1010">
    <property type="entry name" value="5'-nuclease"/>
    <property type="match status" value="1"/>
</dbReference>
<keyword evidence="5" id="KW-1185">Reference proteome</keyword>
<reference evidence="4 5" key="1">
    <citation type="submission" date="2023-10" db="EMBL/GenBank/DDBJ databases">
        <title>Draft genome sequence of Xylaria bambusicola isolate GMP-LS, the root and basal stem rot pathogen of sugarcane in Indonesia.</title>
        <authorList>
            <person name="Selvaraj P."/>
            <person name="Muralishankar V."/>
            <person name="Muruganantham S."/>
            <person name="Sp S."/>
            <person name="Haryani S."/>
            <person name="Lau K.J.X."/>
            <person name="Naqvi N.I."/>
        </authorList>
    </citation>
    <scope>NUCLEOTIDE SEQUENCE [LARGE SCALE GENOMIC DNA]</scope>
    <source>
        <strain evidence="4">GMP-LS</strain>
    </source>
</reference>
<feature type="domain" description="Asteroid" evidence="3">
    <location>
        <begin position="154"/>
        <end position="398"/>
    </location>
</feature>
<gene>
    <name evidence="4" type="ORF">RRF57_009816</name>
</gene>
<evidence type="ECO:0000256" key="1">
    <source>
        <dbReference type="ARBA" id="ARBA00007398"/>
    </source>
</evidence>
<dbReference type="SUPFAM" id="SSF88723">
    <property type="entry name" value="PIN domain-like"/>
    <property type="match status" value="1"/>
</dbReference>
<dbReference type="InterPro" id="IPR039436">
    <property type="entry name" value="Asteroid_dom"/>
</dbReference>
<dbReference type="Pfam" id="PF12813">
    <property type="entry name" value="XPG_I_2"/>
    <property type="match status" value="1"/>
</dbReference>
<name>A0AAN7Z971_9PEZI</name>
<accession>A0AAN7Z971</accession>
<sequence length="614" mass="67975">MLIRNAMGIRGLGVAVRRYGKFSSLNGDTVVIDGPALVYQIYDGCMRQKPPTNGFICQPSYAALGRMVMGWLNELRQHNVSVRKILFDGYLPPAKWQVRQYRLLQQSQLMKDLLASHPNGSCGVPEDAFETIKGGIALVRTVGTSSSLRWLPKPPFLVPAVVEILKDCHTWGPLVETVSGEADMFCAEDIRRHGGVLLTSDSDLLITDLGHDGSVAFFADIVVADRSAESRGLLASKFSLNSINDALALNNLGGLPRVAYEFAKSRGSFNEALDRIRNRKWEDISHTVEYQTFLEEYSMKEYLPTGHPIQSMISTLDPRVSEIVIQTLLFTGDCAGTSSAQHSRGPETLAMFLPVLIEDHSRISAWTGSTAVRQLAYSIMQTFAVHKSPVVIEYRTLMASNTSIGRQVDVLGLEEAHEQCSSLVHTLKQLANRIPSADMRWLAFAIYQDVMWSTSEERSLLSASLVHKAQLPSNDERWHSWDIIHFTAQVEASLYSLRIAKQILDVAISLSPGLAPQVRELCEHLDTLPAIADWPTLEKMPHLLAAANKADILAVITDILGIPLIQVQDKSAETDGAKKREKRKNANGLLRSERDPKRPVSINPFAVLSNASQD</sequence>
<dbReference type="AlphaFoldDB" id="A0AAN7Z971"/>
<protein>
    <recommendedName>
        <fullName evidence="3">Asteroid domain-containing protein</fullName>
    </recommendedName>
</protein>
<evidence type="ECO:0000259" key="3">
    <source>
        <dbReference type="Pfam" id="PF12813"/>
    </source>
</evidence>
<evidence type="ECO:0000313" key="5">
    <source>
        <dbReference type="Proteomes" id="UP001305414"/>
    </source>
</evidence>
<dbReference type="PANTHER" id="PTHR15665:SF1">
    <property type="entry name" value="PROTEIN ASTEROID HOMOLOG 1"/>
    <property type="match status" value="1"/>
</dbReference>
<feature type="region of interest" description="Disordered" evidence="2">
    <location>
        <begin position="571"/>
        <end position="614"/>
    </location>
</feature>
<evidence type="ECO:0000313" key="4">
    <source>
        <dbReference type="EMBL" id="KAK5634102.1"/>
    </source>
</evidence>
<organism evidence="4 5">
    <name type="scientific">Xylaria bambusicola</name>
    <dbReference type="NCBI Taxonomy" id="326684"/>
    <lineage>
        <taxon>Eukaryota</taxon>
        <taxon>Fungi</taxon>
        <taxon>Dikarya</taxon>
        <taxon>Ascomycota</taxon>
        <taxon>Pezizomycotina</taxon>
        <taxon>Sordariomycetes</taxon>
        <taxon>Xylariomycetidae</taxon>
        <taxon>Xylariales</taxon>
        <taxon>Xylariaceae</taxon>
        <taxon>Xylaria</taxon>
    </lineage>
</organism>
<dbReference type="InterPro" id="IPR026832">
    <property type="entry name" value="Asteroid"/>
</dbReference>
<comment type="similarity">
    <text evidence="1">Belongs to the asteroid family.</text>
</comment>
<comment type="caution">
    <text evidence="4">The sequence shown here is derived from an EMBL/GenBank/DDBJ whole genome shotgun (WGS) entry which is preliminary data.</text>
</comment>
<proteinExistence type="inferred from homology"/>
<dbReference type="InterPro" id="IPR029060">
    <property type="entry name" value="PIN-like_dom_sf"/>
</dbReference>
<dbReference type="PANTHER" id="PTHR15665">
    <property type="entry name" value="ASTEROID PROTEIN"/>
    <property type="match status" value="1"/>
</dbReference>
<evidence type="ECO:0000256" key="2">
    <source>
        <dbReference type="SAM" id="MobiDB-lite"/>
    </source>
</evidence>